<protein>
    <submittedName>
        <fullName evidence="3">DNA-binding protein</fullName>
    </submittedName>
</protein>
<proteinExistence type="predicted"/>
<keyword evidence="1" id="KW-0732">Signal</keyword>
<evidence type="ECO:0000259" key="2">
    <source>
        <dbReference type="Pfam" id="PF26390"/>
    </source>
</evidence>
<gene>
    <name evidence="3" type="ORF">ENW96_09000</name>
</gene>
<dbReference type="Pfam" id="PF26390">
    <property type="entry name" value="MamS_MamX"/>
    <property type="match status" value="1"/>
</dbReference>
<name>A0A7C3Z2F9_9BACT</name>
<evidence type="ECO:0000256" key="1">
    <source>
        <dbReference type="SAM" id="SignalP"/>
    </source>
</evidence>
<dbReference type="InterPro" id="IPR058837">
    <property type="entry name" value="MamS_MamX_dom"/>
</dbReference>
<sequence length="153" mass="16362">MKKLVRAVVAGLLGLILAGGAWAQPGMGMGPGQARGWGAGDPYSRLYNPKTVETLSGDVVSVERFTPGRRMSYGVHFILKTDKETISVHLGPSWNVEKQPLTLAPGDKVEVTGSRITYQGQPAIVAQEVKKGGQVLKLRDANGVPAWAGPRMR</sequence>
<feature type="signal peptide" evidence="1">
    <location>
        <begin position="1"/>
        <end position="23"/>
    </location>
</feature>
<organism evidence="3">
    <name type="scientific">Desulfobacca acetoxidans</name>
    <dbReference type="NCBI Taxonomy" id="60893"/>
    <lineage>
        <taxon>Bacteria</taxon>
        <taxon>Pseudomonadati</taxon>
        <taxon>Thermodesulfobacteriota</taxon>
        <taxon>Desulfobaccia</taxon>
        <taxon>Desulfobaccales</taxon>
        <taxon>Desulfobaccaceae</taxon>
        <taxon>Desulfobacca</taxon>
    </lineage>
</organism>
<feature type="chain" id="PRO_5028287266" evidence="1">
    <location>
        <begin position="24"/>
        <end position="153"/>
    </location>
</feature>
<accession>A0A7C3Z2F9</accession>
<reference evidence="3" key="1">
    <citation type="journal article" date="2020" name="mSystems">
        <title>Genome- and Community-Level Interaction Insights into Carbon Utilization and Element Cycling Functions of Hydrothermarchaeota in Hydrothermal Sediment.</title>
        <authorList>
            <person name="Zhou Z."/>
            <person name="Liu Y."/>
            <person name="Xu W."/>
            <person name="Pan J."/>
            <person name="Luo Z.H."/>
            <person name="Li M."/>
        </authorList>
    </citation>
    <scope>NUCLEOTIDE SEQUENCE [LARGE SCALE GENOMIC DNA]</scope>
    <source>
        <strain evidence="3">SpSt-897</strain>
    </source>
</reference>
<feature type="domain" description="Magnetosome protein MamS/MamX" evidence="2">
    <location>
        <begin position="51"/>
        <end position="136"/>
    </location>
</feature>
<evidence type="ECO:0000313" key="3">
    <source>
        <dbReference type="EMBL" id="HGF34505.1"/>
    </source>
</evidence>
<comment type="caution">
    <text evidence="3">The sequence shown here is derived from an EMBL/GenBank/DDBJ whole genome shotgun (WGS) entry which is preliminary data.</text>
</comment>
<dbReference type="AlphaFoldDB" id="A0A7C3Z2F9"/>
<keyword evidence="3" id="KW-0238">DNA-binding</keyword>
<dbReference type="GO" id="GO:0003677">
    <property type="term" value="F:DNA binding"/>
    <property type="evidence" value="ECO:0007669"/>
    <property type="project" value="UniProtKB-KW"/>
</dbReference>
<dbReference type="EMBL" id="DTMF01000217">
    <property type="protein sequence ID" value="HGF34505.1"/>
    <property type="molecule type" value="Genomic_DNA"/>
</dbReference>